<name>A0A328VHY7_9CHLR</name>
<accession>A0A328VHY7</accession>
<reference evidence="1 2" key="1">
    <citation type="submission" date="2016-08" db="EMBL/GenBank/DDBJ databases">
        <title>Analysis of Carbohydrate Active Enzymes in Thermogemmatispora T81 Reveals Carbohydrate Degradation Ability.</title>
        <authorList>
            <person name="Tomazini A."/>
            <person name="Lal S."/>
            <person name="Stott M."/>
            <person name="Henrissat B."/>
            <person name="Polikarpov I."/>
            <person name="Sparling R."/>
            <person name="Levin D.B."/>
        </authorList>
    </citation>
    <scope>NUCLEOTIDE SEQUENCE [LARGE SCALE GENOMIC DNA]</scope>
    <source>
        <strain evidence="1 2">T81</strain>
    </source>
</reference>
<organism evidence="1 2">
    <name type="scientific">Thermogemmatispora tikiterensis</name>
    <dbReference type="NCBI Taxonomy" id="1825093"/>
    <lineage>
        <taxon>Bacteria</taxon>
        <taxon>Bacillati</taxon>
        <taxon>Chloroflexota</taxon>
        <taxon>Ktedonobacteria</taxon>
        <taxon>Thermogemmatisporales</taxon>
        <taxon>Thermogemmatisporaceae</taxon>
        <taxon>Thermogemmatispora</taxon>
    </lineage>
</organism>
<evidence type="ECO:0000313" key="1">
    <source>
        <dbReference type="EMBL" id="RAQ93905.1"/>
    </source>
</evidence>
<dbReference type="EMBL" id="MCIF01000002">
    <property type="protein sequence ID" value="RAQ93905.1"/>
    <property type="molecule type" value="Genomic_DNA"/>
</dbReference>
<proteinExistence type="predicted"/>
<evidence type="ECO:0000313" key="2">
    <source>
        <dbReference type="Proteomes" id="UP000248706"/>
    </source>
</evidence>
<keyword evidence="2" id="KW-1185">Reference proteome</keyword>
<dbReference type="Proteomes" id="UP000248706">
    <property type="component" value="Unassembled WGS sequence"/>
</dbReference>
<gene>
    <name evidence="1" type="ORF">A4R35_00070</name>
</gene>
<protein>
    <submittedName>
        <fullName evidence="1">Uncharacterized protein</fullName>
    </submittedName>
</protein>
<dbReference type="AlphaFoldDB" id="A0A328VHY7"/>
<comment type="caution">
    <text evidence="1">The sequence shown here is derived from an EMBL/GenBank/DDBJ whole genome shotgun (WGS) entry which is preliminary data.</text>
</comment>
<sequence>MIHQLHQARSQRFLLLPLCLSHLKLGQCTVGAIDSSRVAAPVGLLLELTDLLPLLQEAPLLRPIDHRDPGRGRAMIQMAFARLDGWKAQEIEQHDRLNDAGVDGRPPGIVN</sequence>